<gene>
    <name evidence="3" type="ORF">SELMODRAFT_446215</name>
</gene>
<dbReference type="InterPro" id="IPR036392">
    <property type="entry name" value="PLAT/LH2_dom_sf"/>
</dbReference>
<dbReference type="InParanoid" id="D8SPM1"/>
<dbReference type="Gramene" id="EFJ13806">
    <property type="protein sequence ID" value="EFJ13806"/>
    <property type="gene ID" value="SELMODRAFT_446215"/>
</dbReference>
<dbReference type="InterPro" id="IPR027307">
    <property type="entry name" value="WASH7"/>
</dbReference>
<name>D8SPM1_SELML</name>
<dbReference type="GO" id="GO:0007032">
    <property type="term" value="P:endosome organization"/>
    <property type="evidence" value="ECO:0000318"/>
    <property type="project" value="GO_Central"/>
</dbReference>
<dbReference type="eggNOG" id="KOG3578">
    <property type="taxonomic scope" value="Eukaryota"/>
</dbReference>
<dbReference type="GO" id="GO:0016197">
    <property type="term" value="P:endosomal transport"/>
    <property type="evidence" value="ECO:0000318"/>
    <property type="project" value="GO_Central"/>
</dbReference>
<organism evidence="4">
    <name type="scientific">Selaginella moellendorffii</name>
    <name type="common">Spikemoss</name>
    <dbReference type="NCBI Taxonomy" id="88036"/>
    <lineage>
        <taxon>Eukaryota</taxon>
        <taxon>Viridiplantae</taxon>
        <taxon>Streptophyta</taxon>
        <taxon>Embryophyta</taxon>
        <taxon>Tracheophyta</taxon>
        <taxon>Lycopodiopsida</taxon>
        <taxon>Selaginellales</taxon>
        <taxon>Selaginellaceae</taxon>
        <taxon>Selaginella</taxon>
    </lineage>
</organism>
<dbReference type="GO" id="GO:0071203">
    <property type="term" value="C:WASH complex"/>
    <property type="evidence" value="ECO:0000318"/>
    <property type="project" value="GO_Central"/>
</dbReference>
<dbReference type="PANTHER" id="PTHR31409">
    <property type="entry name" value="WASH COMPLEX SUBUNIT 4"/>
    <property type="match status" value="1"/>
</dbReference>
<dbReference type="InterPro" id="IPR001024">
    <property type="entry name" value="PLAT/LH2_dom"/>
</dbReference>
<proteinExistence type="predicted"/>
<dbReference type="PROSITE" id="PS50095">
    <property type="entry name" value="PLAT"/>
    <property type="match status" value="1"/>
</dbReference>
<evidence type="ECO:0000313" key="3">
    <source>
        <dbReference type="EMBL" id="EFJ13806.1"/>
    </source>
</evidence>
<dbReference type="Gene3D" id="2.60.60.20">
    <property type="entry name" value="PLAT/LH2 domain"/>
    <property type="match status" value="1"/>
</dbReference>
<comment type="caution">
    <text evidence="1">Lacks conserved residue(s) required for the propagation of feature annotation.</text>
</comment>
<dbReference type="SUPFAM" id="SSF49723">
    <property type="entry name" value="Lipase/lipooxygenase domain (PLAT/LH2 domain)"/>
    <property type="match status" value="1"/>
</dbReference>
<keyword evidence="4" id="KW-1185">Reference proteome</keyword>
<feature type="domain" description="PLAT" evidence="2">
    <location>
        <begin position="486"/>
        <end position="599"/>
    </location>
</feature>
<protein>
    <recommendedName>
        <fullName evidence="2">PLAT domain-containing protein</fullName>
    </recommendedName>
</protein>
<dbReference type="KEGG" id="smo:SELMODRAFT_446215"/>
<evidence type="ECO:0000259" key="2">
    <source>
        <dbReference type="PROSITE" id="PS50095"/>
    </source>
</evidence>
<accession>D8SPM1</accession>
<dbReference type="HOGENOM" id="CLU_455908_0_0_1"/>
<evidence type="ECO:0000313" key="4">
    <source>
        <dbReference type="Proteomes" id="UP000001514"/>
    </source>
</evidence>
<dbReference type="PANTHER" id="PTHR31409:SF0">
    <property type="entry name" value="WASH COMPLEX SUBUNIT 4"/>
    <property type="match status" value="1"/>
</dbReference>
<dbReference type="EMBL" id="GL377631">
    <property type="protein sequence ID" value="EFJ13806.1"/>
    <property type="molecule type" value="Genomic_DNA"/>
</dbReference>
<dbReference type="Pfam" id="PF14744">
    <property type="entry name" value="WASH-7_mid"/>
    <property type="match status" value="1"/>
</dbReference>
<dbReference type="InterPro" id="IPR028282">
    <property type="entry name" value="WASH-7_central"/>
</dbReference>
<dbReference type="STRING" id="88036.D8SPM1"/>
<reference evidence="3 4" key="1">
    <citation type="journal article" date="2011" name="Science">
        <title>The Selaginella genome identifies genetic changes associated with the evolution of vascular plants.</title>
        <authorList>
            <person name="Banks J.A."/>
            <person name="Nishiyama T."/>
            <person name="Hasebe M."/>
            <person name="Bowman J.L."/>
            <person name="Gribskov M."/>
            <person name="dePamphilis C."/>
            <person name="Albert V.A."/>
            <person name="Aono N."/>
            <person name="Aoyama T."/>
            <person name="Ambrose B.A."/>
            <person name="Ashton N.W."/>
            <person name="Axtell M.J."/>
            <person name="Barker E."/>
            <person name="Barker M.S."/>
            <person name="Bennetzen J.L."/>
            <person name="Bonawitz N.D."/>
            <person name="Chapple C."/>
            <person name="Cheng C."/>
            <person name="Correa L.G."/>
            <person name="Dacre M."/>
            <person name="DeBarry J."/>
            <person name="Dreyer I."/>
            <person name="Elias M."/>
            <person name="Engstrom E.M."/>
            <person name="Estelle M."/>
            <person name="Feng L."/>
            <person name="Finet C."/>
            <person name="Floyd S.K."/>
            <person name="Frommer W.B."/>
            <person name="Fujita T."/>
            <person name="Gramzow L."/>
            <person name="Gutensohn M."/>
            <person name="Harholt J."/>
            <person name="Hattori M."/>
            <person name="Heyl A."/>
            <person name="Hirai T."/>
            <person name="Hiwatashi Y."/>
            <person name="Ishikawa M."/>
            <person name="Iwata M."/>
            <person name="Karol K.G."/>
            <person name="Koehler B."/>
            <person name="Kolukisaoglu U."/>
            <person name="Kubo M."/>
            <person name="Kurata T."/>
            <person name="Lalonde S."/>
            <person name="Li K."/>
            <person name="Li Y."/>
            <person name="Litt A."/>
            <person name="Lyons E."/>
            <person name="Manning G."/>
            <person name="Maruyama T."/>
            <person name="Michael T.P."/>
            <person name="Mikami K."/>
            <person name="Miyazaki S."/>
            <person name="Morinaga S."/>
            <person name="Murata T."/>
            <person name="Mueller-Roeber B."/>
            <person name="Nelson D.R."/>
            <person name="Obara M."/>
            <person name="Oguri Y."/>
            <person name="Olmstead R.G."/>
            <person name="Onodera N."/>
            <person name="Petersen B.L."/>
            <person name="Pils B."/>
            <person name="Prigge M."/>
            <person name="Rensing S.A."/>
            <person name="Riano-Pachon D.M."/>
            <person name="Roberts A.W."/>
            <person name="Sato Y."/>
            <person name="Scheller H.V."/>
            <person name="Schulz B."/>
            <person name="Schulz C."/>
            <person name="Shakirov E.V."/>
            <person name="Shibagaki N."/>
            <person name="Shinohara N."/>
            <person name="Shippen D.E."/>
            <person name="Soerensen I."/>
            <person name="Sotooka R."/>
            <person name="Sugimoto N."/>
            <person name="Sugita M."/>
            <person name="Sumikawa N."/>
            <person name="Tanurdzic M."/>
            <person name="Theissen G."/>
            <person name="Ulvskov P."/>
            <person name="Wakazuki S."/>
            <person name="Weng J.K."/>
            <person name="Willats W.W."/>
            <person name="Wipf D."/>
            <person name="Wolf P.G."/>
            <person name="Yang L."/>
            <person name="Zimmer A.D."/>
            <person name="Zhu Q."/>
            <person name="Mitros T."/>
            <person name="Hellsten U."/>
            <person name="Loque D."/>
            <person name="Otillar R."/>
            <person name="Salamov A."/>
            <person name="Schmutz J."/>
            <person name="Shapiro H."/>
            <person name="Lindquist E."/>
            <person name="Lucas S."/>
            <person name="Rokhsar D."/>
            <person name="Grigoriev I.V."/>
        </authorList>
    </citation>
    <scope>NUCLEOTIDE SEQUENCE [LARGE SCALE GENOMIC DNA]</scope>
</reference>
<evidence type="ECO:0000256" key="1">
    <source>
        <dbReference type="PROSITE-ProRule" id="PRU00152"/>
    </source>
</evidence>
<dbReference type="Proteomes" id="UP000001514">
    <property type="component" value="Unassembled WGS sequence"/>
</dbReference>
<dbReference type="GO" id="GO:0005768">
    <property type="term" value="C:endosome"/>
    <property type="evidence" value="ECO:0000318"/>
    <property type="project" value="GO_Central"/>
</dbReference>
<sequence>MGRHIAELDDMVEILSRVAEDNAEYLASCALVCFAVTRLRFYFWADSQEELRDKEDIIFCVLCRAKQKAPGYLKELNVSLLCNEKDEVQGIWLACADSVTVLELHIMSHLGRAVLDLVSCMGALQSLQISGGFYSNNLTRMANEAPLRRLRRLLLSNVDANTYNQMKNLAEQKYELHLDAIHLPGQTLEQGVDILDIMHNIHIFVACYTYNLNTQFLFDDHIKSRLVKEQQFYKEHKMRLDYGYPVVRAEKLNKDIKKLSFTDNGFSFLDQFRSLISEMGNSLGFVRMVRLGGLHYCTTACGSIPDQNIKKNFEEAARSLHLPSLAVQAGQLLDKALNSQKLSVDESSYFAILTNVFYQSSFSGRANLSSGWVGYGQHWKRDERFASLESEAGFAFQRRSSEYANGHEEANKYLNGDRAYGVYFHGGQSFPSVNNFVDCILTKAQFKSSTHFAQLKTALSWQCSVVMAVVMILFRGVQHTLSQSTCTYTIKIRTGTRGTDERVDVRLFSSDESVVDFSDLDGPGDDFESNQVNTFTFAGRECHVICAAKLTLARISFANAGIWSFETISVTVSNTSQTKFFAAGEPIEGGTSRVVGSCT</sequence>
<dbReference type="AlphaFoldDB" id="D8SPM1"/>